<evidence type="ECO:0000313" key="4">
    <source>
        <dbReference type="Proteomes" id="UP000663841"/>
    </source>
</evidence>
<keyword evidence="1" id="KW-0472">Membrane</keyword>
<organism evidence="3 4">
    <name type="scientific">Rhizoctonia solani</name>
    <dbReference type="NCBI Taxonomy" id="456999"/>
    <lineage>
        <taxon>Eukaryota</taxon>
        <taxon>Fungi</taxon>
        <taxon>Dikarya</taxon>
        <taxon>Basidiomycota</taxon>
        <taxon>Agaricomycotina</taxon>
        <taxon>Agaricomycetes</taxon>
        <taxon>Cantharellales</taxon>
        <taxon>Ceratobasidiaceae</taxon>
        <taxon>Rhizoctonia</taxon>
    </lineage>
</organism>
<gene>
    <name evidence="3" type="ORF">RDB_LOCUS118532</name>
</gene>
<dbReference type="Proteomes" id="UP000663841">
    <property type="component" value="Unassembled WGS sequence"/>
</dbReference>
<evidence type="ECO:0000313" key="3">
    <source>
        <dbReference type="EMBL" id="CAE6448065.1"/>
    </source>
</evidence>
<evidence type="ECO:0000256" key="1">
    <source>
        <dbReference type="SAM" id="Phobius"/>
    </source>
</evidence>
<reference evidence="3" key="1">
    <citation type="submission" date="2021-01" db="EMBL/GenBank/DDBJ databases">
        <authorList>
            <person name="Kaushik A."/>
        </authorList>
    </citation>
    <scope>NUCLEOTIDE SEQUENCE</scope>
    <source>
        <strain evidence="3">AG3-T5</strain>
    </source>
</reference>
<feature type="domain" description="DUF6533" evidence="2">
    <location>
        <begin position="38"/>
        <end position="83"/>
    </location>
</feature>
<dbReference type="EMBL" id="CAJMWW010000123">
    <property type="protein sequence ID" value="CAE6448065.1"/>
    <property type="molecule type" value="Genomic_DNA"/>
</dbReference>
<keyword evidence="1" id="KW-1133">Transmembrane helix</keyword>
<name>A0A8H3GDX5_9AGAM</name>
<sequence length="121" mass="13253">MPPPPITAMASQRNLQRGLGIFLVAATSISLSSQTAAYMRVAAMTLAAYDWFITLRPECRLYKRHKAISRAVILFVLIRYVSIAAIVISNIGFFGTGFSARACHHYHLVAPLTKSASVVVE</sequence>
<keyword evidence="1" id="KW-0812">Transmembrane</keyword>
<feature type="transmembrane region" description="Helical" evidence="1">
    <location>
        <begin position="71"/>
        <end position="94"/>
    </location>
</feature>
<accession>A0A8H3GDX5</accession>
<dbReference type="Pfam" id="PF20151">
    <property type="entry name" value="DUF6533"/>
    <property type="match status" value="1"/>
</dbReference>
<evidence type="ECO:0000259" key="2">
    <source>
        <dbReference type="Pfam" id="PF20151"/>
    </source>
</evidence>
<comment type="caution">
    <text evidence="3">The sequence shown here is derived from an EMBL/GenBank/DDBJ whole genome shotgun (WGS) entry which is preliminary data.</text>
</comment>
<protein>
    <recommendedName>
        <fullName evidence="2">DUF6533 domain-containing protein</fullName>
    </recommendedName>
</protein>
<dbReference type="AlphaFoldDB" id="A0A8H3GDX5"/>
<proteinExistence type="predicted"/>
<dbReference type="InterPro" id="IPR045340">
    <property type="entry name" value="DUF6533"/>
</dbReference>